<dbReference type="PANTHER" id="PTHR24171">
    <property type="entry name" value="ANKYRIN REPEAT DOMAIN-CONTAINING PROTEIN 39-RELATED"/>
    <property type="match status" value="1"/>
</dbReference>
<accession>A0A0D3DJU0</accession>
<dbReference type="PROSITE" id="PS50297">
    <property type="entry name" value="ANK_REP_REGION"/>
    <property type="match status" value="2"/>
</dbReference>
<keyword evidence="1" id="KW-0677">Repeat</keyword>
<dbReference type="GO" id="GO:0030674">
    <property type="term" value="F:protein-macromolecule adaptor activity"/>
    <property type="evidence" value="ECO:0007669"/>
    <property type="project" value="EnsemblPlants"/>
</dbReference>
<dbReference type="PROSITE" id="PS50088">
    <property type="entry name" value="ANK_REPEAT"/>
    <property type="match status" value="2"/>
</dbReference>
<dbReference type="GO" id="GO:0097718">
    <property type="term" value="F:disordered domain specific binding"/>
    <property type="evidence" value="ECO:0007669"/>
    <property type="project" value="EnsemblPlants"/>
</dbReference>
<dbReference type="GeneID" id="106312625"/>
<dbReference type="HOGENOM" id="CLU_712464_0_0_1"/>
<evidence type="ECO:0000313" key="6">
    <source>
        <dbReference type="Proteomes" id="UP000032141"/>
    </source>
</evidence>
<proteinExistence type="predicted"/>
<dbReference type="InterPro" id="IPR002110">
    <property type="entry name" value="Ankyrin_rpt"/>
</dbReference>
<evidence type="ECO:0000313" key="5">
    <source>
        <dbReference type="EnsemblPlants" id="Bo8g016370.1"/>
    </source>
</evidence>
<dbReference type="RefSeq" id="XP_013605664.1">
    <property type="nucleotide sequence ID" value="XM_013750210.1"/>
</dbReference>
<dbReference type="KEGG" id="boe:106312625"/>
<dbReference type="eggNOG" id="KOG0504">
    <property type="taxonomic scope" value="Eukaryota"/>
</dbReference>
<dbReference type="GO" id="GO:0009507">
    <property type="term" value="C:chloroplast"/>
    <property type="evidence" value="ECO:0007669"/>
    <property type="project" value="EnsemblPlants"/>
</dbReference>
<dbReference type="GO" id="GO:0070208">
    <property type="term" value="P:protein heterotrimerization"/>
    <property type="evidence" value="ECO:0007669"/>
    <property type="project" value="EnsemblPlants"/>
</dbReference>
<dbReference type="Proteomes" id="UP000032141">
    <property type="component" value="Chromosome C8"/>
</dbReference>
<dbReference type="GO" id="GO:0042802">
    <property type="term" value="F:identical protein binding"/>
    <property type="evidence" value="ECO:0007669"/>
    <property type="project" value="EnsemblPlants"/>
</dbReference>
<dbReference type="STRING" id="109376.A0A0D3DJU0"/>
<dbReference type="InterPro" id="IPR036770">
    <property type="entry name" value="Ankyrin_rpt-contain_sf"/>
</dbReference>
<name>A0A0D3DJU0_BRAOL</name>
<reference evidence="5" key="2">
    <citation type="submission" date="2015-03" db="UniProtKB">
        <authorList>
            <consortium name="EnsemblPlants"/>
        </authorList>
    </citation>
    <scope>IDENTIFICATION</scope>
</reference>
<sequence length="380" mass="42205">MDTSSLVINHHQSLSRIIKLPHVPKSYAFSSFQSFQTRQLLNKQLSFRATSPAAVQRDNYETASFVEDDDESYGEVNRIIGSRMAAGGGGAAMEYLIEWKDGHSPSWVPSSYIAADVVSEYETPWWTAARKADDQALAQLLESSEGRRDANTVDENGRTALLFVAGLGSDKCVRLLSEAGADLDHRDIRGGLTALHMAAGYVQPDAVAALVELGADAEVEDERGLTPLELAREILKTTPKGNPMQFGRRIGLEKVISILEDQVFEYAEVEEILEKRGRGKDVEYLVKWKDGGDCDWVKGVHVAEDVVKDYEAGLEYAVAERVMGKRMGDDGNTEYLVKWTDMADATWEPEENVNISLVQLYEQEEEAQPVNELELGIIKE</sequence>
<evidence type="ECO:0000256" key="1">
    <source>
        <dbReference type="ARBA" id="ARBA00022737"/>
    </source>
</evidence>
<dbReference type="InterPro" id="IPR023780">
    <property type="entry name" value="Chromo_domain"/>
</dbReference>
<keyword evidence="2 3" id="KW-0040">ANK repeat</keyword>
<dbReference type="PROSITE" id="PS50013">
    <property type="entry name" value="CHROMO_2"/>
    <property type="match status" value="1"/>
</dbReference>
<dbReference type="InterPro" id="IPR016197">
    <property type="entry name" value="Chromo-like_dom_sf"/>
</dbReference>
<dbReference type="SMR" id="A0A0D3DJU0"/>
<evidence type="ECO:0000259" key="4">
    <source>
        <dbReference type="PROSITE" id="PS50013"/>
    </source>
</evidence>
<dbReference type="Gramene" id="Bo8g016370.1">
    <property type="protein sequence ID" value="Bo8g016370.1"/>
    <property type="gene ID" value="Bo8g016370"/>
</dbReference>
<dbReference type="OrthoDB" id="341259at2759"/>
<dbReference type="SMART" id="SM00248">
    <property type="entry name" value="ANK"/>
    <property type="match status" value="2"/>
</dbReference>
<dbReference type="AlphaFoldDB" id="A0A0D3DJU0"/>
<dbReference type="CDD" id="cd18629">
    <property type="entry name" value="CD2_cpSRP43_like"/>
    <property type="match status" value="2"/>
</dbReference>
<dbReference type="Pfam" id="PF00385">
    <property type="entry name" value="Chromo"/>
    <property type="match status" value="1"/>
</dbReference>
<evidence type="ECO:0000256" key="3">
    <source>
        <dbReference type="PROSITE-ProRule" id="PRU00023"/>
    </source>
</evidence>
<dbReference type="OMA" id="DGHAPSW"/>
<dbReference type="GO" id="GO:0085020">
    <property type="term" value="P:protein K6-linked ubiquitination"/>
    <property type="evidence" value="ECO:0007669"/>
    <property type="project" value="TreeGrafter"/>
</dbReference>
<feature type="repeat" description="ANK" evidence="3">
    <location>
        <begin position="190"/>
        <end position="222"/>
    </location>
</feature>
<dbReference type="GO" id="GO:0004842">
    <property type="term" value="F:ubiquitin-protein transferase activity"/>
    <property type="evidence" value="ECO:0007669"/>
    <property type="project" value="TreeGrafter"/>
</dbReference>
<protein>
    <recommendedName>
        <fullName evidence="4">Chromo domain-containing protein</fullName>
    </recommendedName>
</protein>
<dbReference type="EnsemblPlants" id="Bo8g016370.1">
    <property type="protein sequence ID" value="Bo8g016370.1"/>
    <property type="gene ID" value="Bo8g016370"/>
</dbReference>
<evidence type="ECO:0000256" key="2">
    <source>
        <dbReference type="ARBA" id="ARBA00023043"/>
    </source>
</evidence>
<dbReference type="PANTHER" id="PTHR24171:SF8">
    <property type="entry name" value="BRCA1-ASSOCIATED RING DOMAIN PROTEIN 1"/>
    <property type="match status" value="1"/>
</dbReference>
<dbReference type="GO" id="GO:0032991">
    <property type="term" value="C:protein-containing complex"/>
    <property type="evidence" value="ECO:0007669"/>
    <property type="project" value="EnsemblPlants"/>
</dbReference>
<dbReference type="Gene3D" id="1.25.40.20">
    <property type="entry name" value="Ankyrin repeat-containing domain"/>
    <property type="match status" value="1"/>
</dbReference>
<organism evidence="5 6">
    <name type="scientific">Brassica oleracea var. oleracea</name>
    <dbReference type="NCBI Taxonomy" id="109376"/>
    <lineage>
        <taxon>Eukaryota</taxon>
        <taxon>Viridiplantae</taxon>
        <taxon>Streptophyta</taxon>
        <taxon>Embryophyta</taxon>
        <taxon>Tracheophyta</taxon>
        <taxon>Spermatophyta</taxon>
        <taxon>Magnoliopsida</taxon>
        <taxon>eudicotyledons</taxon>
        <taxon>Gunneridae</taxon>
        <taxon>Pentapetalae</taxon>
        <taxon>rosids</taxon>
        <taxon>malvids</taxon>
        <taxon>Brassicales</taxon>
        <taxon>Brassicaceae</taxon>
        <taxon>Brassiceae</taxon>
        <taxon>Brassica</taxon>
    </lineage>
</organism>
<dbReference type="InterPro" id="IPR000953">
    <property type="entry name" value="Chromo/chromo_shadow_dom"/>
</dbReference>
<keyword evidence="6" id="KW-1185">Reference proteome</keyword>
<dbReference type="SUPFAM" id="SSF48403">
    <property type="entry name" value="Ankyrin repeat"/>
    <property type="match status" value="1"/>
</dbReference>
<dbReference type="SUPFAM" id="SSF54160">
    <property type="entry name" value="Chromo domain-like"/>
    <property type="match status" value="3"/>
</dbReference>
<reference evidence="5 6" key="1">
    <citation type="journal article" date="2014" name="Genome Biol.">
        <title>Transcriptome and methylome profiling reveals relics of genome dominance in the mesopolyploid Brassica oleracea.</title>
        <authorList>
            <person name="Parkin I.A."/>
            <person name="Koh C."/>
            <person name="Tang H."/>
            <person name="Robinson S.J."/>
            <person name="Kagale S."/>
            <person name="Clarke W.E."/>
            <person name="Town C.D."/>
            <person name="Nixon J."/>
            <person name="Krishnakumar V."/>
            <person name="Bidwell S.L."/>
            <person name="Denoeud F."/>
            <person name="Belcram H."/>
            <person name="Links M.G."/>
            <person name="Just J."/>
            <person name="Clarke C."/>
            <person name="Bender T."/>
            <person name="Huebert T."/>
            <person name="Mason A.S."/>
            <person name="Pires J.C."/>
            <person name="Barker G."/>
            <person name="Moore J."/>
            <person name="Walley P.G."/>
            <person name="Manoli S."/>
            <person name="Batley J."/>
            <person name="Edwards D."/>
            <person name="Nelson M.N."/>
            <person name="Wang X."/>
            <person name="Paterson A.H."/>
            <person name="King G."/>
            <person name="Bancroft I."/>
            <person name="Chalhoub B."/>
            <person name="Sharpe A.G."/>
        </authorList>
    </citation>
    <scope>NUCLEOTIDE SEQUENCE</scope>
    <source>
        <strain evidence="5 6">cv. TO1000</strain>
    </source>
</reference>
<dbReference type="Gene3D" id="2.40.50.40">
    <property type="match status" value="3"/>
</dbReference>
<dbReference type="Pfam" id="PF12796">
    <property type="entry name" value="Ank_2"/>
    <property type="match status" value="1"/>
</dbReference>
<dbReference type="SMART" id="SM00298">
    <property type="entry name" value="CHROMO"/>
    <property type="match status" value="3"/>
</dbReference>
<feature type="domain" description="Chromo" evidence="4">
    <location>
        <begin position="317"/>
        <end position="363"/>
    </location>
</feature>
<feature type="repeat" description="ANK" evidence="3">
    <location>
        <begin position="156"/>
        <end position="188"/>
    </location>
</feature>
<dbReference type="GO" id="GO:0009644">
    <property type="term" value="P:response to high light intensity"/>
    <property type="evidence" value="ECO:0007669"/>
    <property type="project" value="EnsemblPlants"/>
</dbReference>